<proteinExistence type="inferred from homology"/>
<evidence type="ECO:0000313" key="11">
    <source>
        <dbReference type="Proteomes" id="UP000217257"/>
    </source>
</evidence>
<dbReference type="GO" id="GO:0006508">
    <property type="term" value="P:proteolysis"/>
    <property type="evidence" value="ECO:0007669"/>
    <property type="project" value="UniProtKB-KW"/>
</dbReference>
<dbReference type="SUPFAM" id="SSF54897">
    <property type="entry name" value="Protease propeptides/inhibitors"/>
    <property type="match status" value="1"/>
</dbReference>
<dbReference type="FunFam" id="3.40.50.200:FF:000014">
    <property type="entry name" value="Proteinase K"/>
    <property type="match status" value="1"/>
</dbReference>
<dbReference type="PROSITE" id="PS51892">
    <property type="entry name" value="SUBTILASE"/>
    <property type="match status" value="1"/>
</dbReference>
<dbReference type="PROSITE" id="PS00138">
    <property type="entry name" value="SUBTILASE_SER"/>
    <property type="match status" value="1"/>
</dbReference>
<feature type="chain" id="PRO_5013259049" evidence="7">
    <location>
        <begin position="26"/>
        <end position="432"/>
    </location>
</feature>
<keyword evidence="3 5" id="KW-0378">Hydrolase</keyword>
<dbReference type="SUPFAM" id="SSF52743">
    <property type="entry name" value="Subtilisin-like"/>
    <property type="match status" value="1"/>
</dbReference>
<evidence type="ECO:0000313" key="10">
    <source>
        <dbReference type="EMBL" id="ATB35811.1"/>
    </source>
</evidence>
<evidence type="ECO:0000256" key="4">
    <source>
        <dbReference type="ARBA" id="ARBA00022825"/>
    </source>
</evidence>
<dbReference type="InterPro" id="IPR010259">
    <property type="entry name" value="S8pro/Inhibitor_I9"/>
</dbReference>
<organism evidence="10 11">
    <name type="scientific">Cystobacter fuscus</name>
    <dbReference type="NCBI Taxonomy" id="43"/>
    <lineage>
        <taxon>Bacteria</taxon>
        <taxon>Pseudomonadati</taxon>
        <taxon>Myxococcota</taxon>
        <taxon>Myxococcia</taxon>
        <taxon>Myxococcales</taxon>
        <taxon>Cystobacterineae</taxon>
        <taxon>Archangiaceae</taxon>
        <taxon>Cystobacter</taxon>
    </lineage>
</organism>
<feature type="active site" description="Charge relay system" evidence="5">
    <location>
        <position position="208"/>
    </location>
</feature>
<dbReference type="InterPro" id="IPR000209">
    <property type="entry name" value="Peptidase_S8/S53_dom"/>
</dbReference>
<feature type="signal peptide" evidence="7">
    <location>
        <begin position="1"/>
        <end position="25"/>
    </location>
</feature>
<dbReference type="Gene3D" id="3.40.50.200">
    <property type="entry name" value="Peptidase S8/S53 domain"/>
    <property type="match status" value="1"/>
</dbReference>
<comment type="similarity">
    <text evidence="1 5 6">Belongs to the peptidase S8 family.</text>
</comment>
<feature type="domain" description="Peptidase S8/S53" evidence="8">
    <location>
        <begin position="166"/>
        <end position="396"/>
    </location>
</feature>
<keyword evidence="7" id="KW-0732">Signal</keyword>
<dbReference type="InterPro" id="IPR050131">
    <property type="entry name" value="Peptidase_S8_subtilisin-like"/>
</dbReference>
<dbReference type="PRINTS" id="PR00723">
    <property type="entry name" value="SUBTILISIN"/>
</dbReference>
<dbReference type="PROSITE" id="PS00136">
    <property type="entry name" value="SUBTILASE_ASP"/>
    <property type="match status" value="1"/>
</dbReference>
<feature type="active site" description="Charge relay system" evidence="5">
    <location>
        <position position="360"/>
    </location>
</feature>
<evidence type="ECO:0000256" key="1">
    <source>
        <dbReference type="ARBA" id="ARBA00011073"/>
    </source>
</evidence>
<dbReference type="InterPro" id="IPR034193">
    <property type="entry name" value="PCSK9_ProteinaseK-like"/>
</dbReference>
<dbReference type="AlphaFoldDB" id="A0A250IXB7"/>
<feature type="domain" description="Inhibitor I9" evidence="9">
    <location>
        <begin position="85"/>
        <end position="133"/>
    </location>
</feature>
<dbReference type="Proteomes" id="UP000217257">
    <property type="component" value="Chromosome"/>
</dbReference>
<dbReference type="GO" id="GO:0005615">
    <property type="term" value="C:extracellular space"/>
    <property type="evidence" value="ECO:0007669"/>
    <property type="project" value="TreeGrafter"/>
</dbReference>
<keyword evidence="2 5" id="KW-0645">Protease</keyword>
<dbReference type="InterPro" id="IPR023828">
    <property type="entry name" value="Peptidase_S8_Ser-AS"/>
</dbReference>
<dbReference type="Pfam" id="PF05922">
    <property type="entry name" value="Inhibitor_I9"/>
    <property type="match status" value="1"/>
</dbReference>
<evidence type="ECO:0000256" key="6">
    <source>
        <dbReference type="RuleBase" id="RU003355"/>
    </source>
</evidence>
<dbReference type="KEGG" id="cfus:CYFUS_001225"/>
<sequence length="432" mass="45007">MRLRTVSWMAVSVVSVSLLVGCATRNVPIPQPPSEEPCPQAALGSEARTGKFVTVAHAVPGEYIVVLRTPRPGETPLAPSVAADNLSARHGGRAFRTYAQALRGFASRMTAEQARAMAADPEVAYVEENGVMRAIGERQPGATWGIDRVDQRDLPLDNAYLYSTIGKGVHAYIIDTGIRTSHTDFDGRAQADHDVFSDGQQGIDCHGHGTHVAATVGGRVYGVAKGVRLHAVRVLDCGGSGSTAGVISGVDWVTQNRQLPAVANMSLGGGKSQALDDAIRQSSAAGVTYVVAAGNNNQDACAVSPARAPEAITVGATEGSDKRASFSNWGSCVDVFAPGHDISSAWLSDDNATRVLSGTSMAAPHVAGLAALFLERNPTAVPADVSSVLVTNSTPGKVANAGRCSPNRLMYSGFLGDPAFRSPPVQTVKDAR</sequence>
<evidence type="ECO:0000256" key="2">
    <source>
        <dbReference type="ARBA" id="ARBA00022670"/>
    </source>
</evidence>
<dbReference type="GO" id="GO:0004252">
    <property type="term" value="F:serine-type endopeptidase activity"/>
    <property type="evidence" value="ECO:0007669"/>
    <property type="project" value="UniProtKB-UniRule"/>
</dbReference>
<reference evidence="10 11" key="1">
    <citation type="submission" date="2017-06" db="EMBL/GenBank/DDBJ databases">
        <title>Sequencing and comparative analysis of myxobacterial genomes.</title>
        <authorList>
            <person name="Rupp O."/>
            <person name="Goesmann A."/>
            <person name="Sogaard-Andersen L."/>
        </authorList>
    </citation>
    <scope>NUCLEOTIDE SEQUENCE [LARGE SCALE GENOMIC DNA]</scope>
    <source>
        <strain evidence="10 11">DSM 52655</strain>
    </source>
</reference>
<accession>A0A250IXB7</accession>
<dbReference type="InterPro" id="IPR037045">
    <property type="entry name" value="S8pro/Inhibitor_I9_sf"/>
</dbReference>
<evidence type="ECO:0000256" key="7">
    <source>
        <dbReference type="SAM" id="SignalP"/>
    </source>
</evidence>
<dbReference type="PANTHER" id="PTHR43806:SF11">
    <property type="entry name" value="CEREVISIN-RELATED"/>
    <property type="match status" value="1"/>
</dbReference>
<dbReference type="InterPro" id="IPR015500">
    <property type="entry name" value="Peptidase_S8_subtilisin-rel"/>
</dbReference>
<dbReference type="InterPro" id="IPR023827">
    <property type="entry name" value="Peptidase_S8_Asp-AS"/>
</dbReference>
<dbReference type="CDD" id="cd04077">
    <property type="entry name" value="Peptidases_S8_PCSK9_ProteinaseK_like"/>
    <property type="match status" value="1"/>
</dbReference>
<dbReference type="PROSITE" id="PS51257">
    <property type="entry name" value="PROKAR_LIPOPROTEIN"/>
    <property type="match status" value="1"/>
</dbReference>
<protein>
    <submittedName>
        <fullName evidence="10">Alkaline serine exoprotease A</fullName>
    </submittedName>
</protein>
<dbReference type="PANTHER" id="PTHR43806">
    <property type="entry name" value="PEPTIDASE S8"/>
    <property type="match status" value="1"/>
</dbReference>
<evidence type="ECO:0000259" key="8">
    <source>
        <dbReference type="Pfam" id="PF00082"/>
    </source>
</evidence>
<dbReference type="Pfam" id="PF00082">
    <property type="entry name" value="Peptidase_S8"/>
    <property type="match status" value="1"/>
</dbReference>
<keyword evidence="4 5" id="KW-0720">Serine protease</keyword>
<dbReference type="Gene3D" id="3.30.70.80">
    <property type="entry name" value="Peptidase S8 propeptide/proteinase inhibitor I9"/>
    <property type="match status" value="1"/>
</dbReference>
<dbReference type="InterPro" id="IPR036852">
    <property type="entry name" value="Peptidase_S8/S53_dom_sf"/>
</dbReference>
<evidence type="ECO:0000259" key="9">
    <source>
        <dbReference type="Pfam" id="PF05922"/>
    </source>
</evidence>
<evidence type="ECO:0000256" key="3">
    <source>
        <dbReference type="ARBA" id="ARBA00022801"/>
    </source>
</evidence>
<gene>
    <name evidence="10" type="ORF">CYFUS_001225</name>
</gene>
<feature type="active site" description="Charge relay system" evidence="5">
    <location>
        <position position="175"/>
    </location>
</feature>
<dbReference type="EMBL" id="CP022098">
    <property type="protein sequence ID" value="ATB35811.1"/>
    <property type="molecule type" value="Genomic_DNA"/>
</dbReference>
<name>A0A250IXB7_9BACT</name>
<evidence type="ECO:0000256" key="5">
    <source>
        <dbReference type="PROSITE-ProRule" id="PRU01240"/>
    </source>
</evidence>